<dbReference type="GO" id="GO:0005737">
    <property type="term" value="C:cytoplasm"/>
    <property type="evidence" value="ECO:0007669"/>
    <property type="project" value="TreeGrafter"/>
</dbReference>
<dbReference type="EMBL" id="SGPM01000152">
    <property type="protein sequence ID" value="THH28879.1"/>
    <property type="molecule type" value="Genomic_DNA"/>
</dbReference>
<feature type="compositionally biased region" description="Acidic residues" evidence="2">
    <location>
        <begin position="62"/>
        <end position="89"/>
    </location>
</feature>
<dbReference type="PANTHER" id="PTHR15323">
    <property type="entry name" value="D123 PROTEIN"/>
    <property type="match status" value="1"/>
</dbReference>
<keyword evidence="4" id="KW-1185">Reference proteome</keyword>
<dbReference type="PANTHER" id="PTHR15323:SF6">
    <property type="entry name" value="CELL DIVISION CYCLE PROTEIN 123 HOMOLOG"/>
    <property type="match status" value="1"/>
</dbReference>
<sequence>MPAPITPVDIFPTLTASSVLAFQFSSWYPRFASLSIKSTIIRPLSAEFKEYLDSEGVFLPEGSEDVPAESELSDDEGGADEDEDEDEEAESRKTFAFPELDQRIRDNVAEYGAVFPKLNFSSPRDAAWMLPASSPLKCTSPSEVYLLLKSSDFVLHDLDPDSVFEGVPPAAEPHPYELELVLRKWYPVERSRELRCFVRREMLIGVSQRDPNYYEFWNEASTRSDILDAVIQFWQNNVKGKWEASNGDYTFDLLLTRDLTRAHIIDFNPYAPRTNPILFTYNDLFDLLKAAMSRTNHDGSHPKPEFRVIDSRSHPAAARNAPAHQHNMVPIEALVMGNGRTVQEFSQAWEEEVRLAAEPK</sequence>
<dbReference type="Proteomes" id="UP000308730">
    <property type="component" value="Unassembled WGS sequence"/>
</dbReference>
<accession>A0A4S4MS22</accession>
<evidence type="ECO:0000313" key="4">
    <source>
        <dbReference type="Proteomes" id="UP000308730"/>
    </source>
</evidence>
<dbReference type="OrthoDB" id="360540at2759"/>
<protein>
    <submittedName>
        <fullName evidence="3">Uncharacterized protein</fullName>
    </submittedName>
</protein>
<feature type="region of interest" description="Disordered" evidence="2">
    <location>
        <begin position="59"/>
        <end position="92"/>
    </location>
</feature>
<dbReference type="Pfam" id="PF07065">
    <property type="entry name" value="D123"/>
    <property type="match status" value="1"/>
</dbReference>
<gene>
    <name evidence="3" type="ORF">EUX98_g5298</name>
</gene>
<comment type="caution">
    <text evidence="3">The sequence shown here is derived from an EMBL/GenBank/DDBJ whole genome shotgun (WGS) entry which is preliminary data.</text>
</comment>
<name>A0A4S4MS22_9APHY</name>
<proteinExistence type="inferred from homology"/>
<comment type="similarity">
    <text evidence="1">Belongs to the CDC123 family.</text>
</comment>
<evidence type="ECO:0000313" key="3">
    <source>
        <dbReference type="EMBL" id="THH28879.1"/>
    </source>
</evidence>
<reference evidence="3 4" key="1">
    <citation type="submission" date="2019-02" db="EMBL/GenBank/DDBJ databases">
        <title>Genome sequencing of the rare red list fungi Antrodiella citrinella (Flaviporus citrinellus).</title>
        <authorList>
            <person name="Buettner E."/>
            <person name="Kellner H."/>
        </authorList>
    </citation>
    <scope>NUCLEOTIDE SEQUENCE [LARGE SCALE GENOMIC DNA]</scope>
    <source>
        <strain evidence="3 4">DSM 108506</strain>
    </source>
</reference>
<dbReference type="InterPro" id="IPR009772">
    <property type="entry name" value="CDC123"/>
</dbReference>
<evidence type="ECO:0000256" key="1">
    <source>
        <dbReference type="ARBA" id="ARBA00011047"/>
    </source>
</evidence>
<evidence type="ECO:0000256" key="2">
    <source>
        <dbReference type="SAM" id="MobiDB-lite"/>
    </source>
</evidence>
<dbReference type="AlphaFoldDB" id="A0A4S4MS22"/>
<organism evidence="3 4">
    <name type="scientific">Antrodiella citrinella</name>
    <dbReference type="NCBI Taxonomy" id="2447956"/>
    <lineage>
        <taxon>Eukaryota</taxon>
        <taxon>Fungi</taxon>
        <taxon>Dikarya</taxon>
        <taxon>Basidiomycota</taxon>
        <taxon>Agaricomycotina</taxon>
        <taxon>Agaricomycetes</taxon>
        <taxon>Polyporales</taxon>
        <taxon>Steccherinaceae</taxon>
        <taxon>Antrodiella</taxon>
    </lineage>
</organism>